<dbReference type="Pfam" id="PF02589">
    <property type="entry name" value="LUD_dom"/>
    <property type="match status" value="1"/>
</dbReference>
<dbReference type="PANTHER" id="PTHR43682">
    <property type="entry name" value="LACTATE UTILIZATION PROTEIN C"/>
    <property type="match status" value="1"/>
</dbReference>
<name>A0A1M5KYJ9_9BACT</name>
<dbReference type="OrthoDB" id="9794157at2"/>
<organism evidence="2 3">
    <name type="scientific">Fodinibius roseus</name>
    <dbReference type="NCBI Taxonomy" id="1194090"/>
    <lineage>
        <taxon>Bacteria</taxon>
        <taxon>Pseudomonadati</taxon>
        <taxon>Balneolota</taxon>
        <taxon>Balneolia</taxon>
        <taxon>Balneolales</taxon>
        <taxon>Balneolaceae</taxon>
        <taxon>Fodinibius</taxon>
    </lineage>
</organism>
<keyword evidence="3" id="KW-1185">Reference proteome</keyword>
<protein>
    <submittedName>
        <fullName evidence="2">L-lactate dehydrogenase complex protein LldG</fullName>
    </submittedName>
</protein>
<dbReference type="Gene3D" id="3.40.50.10420">
    <property type="entry name" value="NagB/RpiA/CoA transferase-like"/>
    <property type="match status" value="1"/>
</dbReference>
<accession>A0A1M5KYJ9</accession>
<dbReference type="InterPro" id="IPR024185">
    <property type="entry name" value="FTHF_cligase-like_sf"/>
</dbReference>
<evidence type="ECO:0000313" key="3">
    <source>
        <dbReference type="Proteomes" id="UP000184041"/>
    </source>
</evidence>
<dbReference type="RefSeq" id="WP_073068361.1">
    <property type="nucleotide sequence ID" value="NZ_FQUS01000035.1"/>
</dbReference>
<dbReference type="AlphaFoldDB" id="A0A1M5KYJ9"/>
<dbReference type="SUPFAM" id="SSF100950">
    <property type="entry name" value="NagB/RpiA/CoA transferase-like"/>
    <property type="match status" value="1"/>
</dbReference>
<feature type="domain" description="LUD" evidence="1">
    <location>
        <begin position="116"/>
        <end position="221"/>
    </location>
</feature>
<dbReference type="InterPro" id="IPR003741">
    <property type="entry name" value="LUD_dom"/>
</dbReference>
<dbReference type="Proteomes" id="UP000184041">
    <property type="component" value="Unassembled WGS sequence"/>
</dbReference>
<dbReference type="STRING" id="1194090.SAMN05443144_13514"/>
<dbReference type="EMBL" id="FQUS01000035">
    <property type="protein sequence ID" value="SHG57233.1"/>
    <property type="molecule type" value="Genomic_DNA"/>
</dbReference>
<evidence type="ECO:0000259" key="1">
    <source>
        <dbReference type="Pfam" id="PF02589"/>
    </source>
</evidence>
<gene>
    <name evidence="2" type="ORF">SAMN05443144_13514</name>
</gene>
<sequence length="223" mass="24282">MSEAKKAILEKIRNALGEVPRQERPEDITVPRHYRQQGNRAAGEVVALFAGRVGEYKATVQRVNANALAGVIAESCRREGVEKLVVPDGFPGEWLPGDEDDNVRLLHDKPGEPLSHRALDDSDGVITTCALGVAQTGTIILDAGAGQGRRVLTLLPDYHLCIVKEEQIVELVSEGFTHFEQAVREEGPPITFISGPSATSDIELSRVEGVHGPRRLEVLIVQE</sequence>
<evidence type="ECO:0000313" key="2">
    <source>
        <dbReference type="EMBL" id="SHG57233.1"/>
    </source>
</evidence>
<dbReference type="PANTHER" id="PTHR43682:SF1">
    <property type="entry name" value="LACTATE UTILIZATION PROTEIN C"/>
    <property type="match status" value="1"/>
</dbReference>
<proteinExistence type="predicted"/>
<reference evidence="2 3" key="1">
    <citation type="submission" date="2016-11" db="EMBL/GenBank/DDBJ databases">
        <authorList>
            <person name="Jaros S."/>
            <person name="Januszkiewicz K."/>
            <person name="Wedrychowicz H."/>
        </authorList>
    </citation>
    <scope>NUCLEOTIDE SEQUENCE [LARGE SCALE GENOMIC DNA]</scope>
    <source>
        <strain evidence="2 3">DSM 21986</strain>
    </source>
</reference>
<dbReference type="InterPro" id="IPR037171">
    <property type="entry name" value="NagB/RpiA_transferase-like"/>
</dbReference>